<evidence type="ECO:0000256" key="1">
    <source>
        <dbReference type="SAM" id="Phobius"/>
    </source>
</evidence>
<dbReference type="Proteomes" id="UP000065641">
    <property type="component" value="Chromosome"/>
</dbReference>
<dbReference type="KEGG" id="pspi:PS2015_2579"/>
<keyword evidence="1" id="KW-0472">Membrane</keyword>
<reference evidence="2 3" key="1">
    <citation type="submission" date="2015-11" db="EMBL/GenBank/DDBJ databases">
        <authorList>
            <person name="Zhang Y."/>
            <person name="Guo Z."/>
        </authorList>
    </citation>
    <scope>NUCLEOTIDE SEQUENCE [LARGE SCALE GENOMIC DNA]</scope>
    <source>
        <strain evidence="2 3">KCTC 32221</strain>
    </source>
</reference>
<evidence type="ECO:0000313" key="2">
    <source>
        <dbReference type="EMBL" id="ALO47212.1"/>
    </source>
</evidence>
<dbReference type="STRING" id="1249552.PS2015_2579"/>
<keyword evidence="3" id="KW-1185">Reference proteome</keyword>
<dbReference type="AlphaFoldDB" id="A0A0S2KFU9"/>
<protein>
    <submittedName>
        <fullName evidence="2">Uncharacterized protein</fullName>
    </submittedName>
</protein>
<keyword evidence="1" id="KW-0812">Transmembrane</keyword>
<dbReference type="RefSeq" id="WP_058022623.1">
    <property type="nucleotide sequence ID" value="NZ_CP013189.1"/>
</dbReference>
<keyword evidence="1" id="KW-1133">Transmembrane helix</keyword>
<feature type="transmembrane region" description="Helical" evidence="1">
    <location>
        <begin position="12"/>
        <end position="34"/>
    </location>
</feature>
<accession>A0A0S2KFU9</accession>
<evidence type="ECO:0000313" key="3">
    <source>
        <dbReference type="Proteomes" id="UP000065641"/>
    </source>
</evidence>
<sequence length="139" mass="15443">MNKATQASISSRLSKPVITLACLLIVGAVLWQLLPKASFSSDLSLVGQGRPALVMLREIHVMGGERVMEDMLSIYPDYEQDMVFLVVHTGHPDGQAFSREHNVRDGELVLFDSQGTALQRSDRPADAEALRRFIDQHLI</sequence>
<proteinExistence type="predicted"/>
<gene>
    <name evidence="2" type="ORF">PS2015_2579</name>
</gene>
<name>A0A0S2KFU9_9GAMM</name>
<dbReference type="EMBL" id="CP013189">
    <property type="protein sequence ID" value="ALO47212.1"/>
    <property type="molecule type" value="Genomic_DNA"/>
</dbReference>
<organism evidence="2 3">
    <name type="scientific">Pseudohongiella spirulinae</name>
    <dbReference type="NCBI Taxonomy" id="1249552"/>
    <lineage>
        <taxon>Bacteria</taxon>
        <taxon>Pseudomonadati</taxon>
        <taxon>Pseudomonadota</taxon>
        <taxon>Gammaproteobacteria</taxon>
        <taxon>Pseudomonadales</taxon>
        <taxon>Pseudohongiellaceae</taxon>
        <taxon>Pseudohongiella</taxon>
    </lineage>
</organism>
<dbReference type="OrthoDB" id="8546435at2"/>